<dbReference type="Proteomes" id="UP000307720">
    <property type="component" value="Unassembled WGS sequence"/>
</dbReference>
<comment type="caution">
    <text evidence="1">The sequence shown here is derived from an EMBL/GenBank/DDBJ whole genome shotgun (WGS) entry which is preliminary data.</text>
</comment>
<proteinExistence type="predicted"/>
<accession>A0AC61R1V1</accession>
<sequence length="323" mass="36416">MKLIIQIPCYNEAETLEIALNDLPKKIDGIDEIEYLIINDGSKDNTVQVAKDWGVHYVVNFKKNKGLAKGFMAGIDACLRNGADIIVNTDADNQYNGEDIEKLVRPILEEKADIVIGERPIDDTEHFSPLKKKLQHFGSWTVRVASKTDIPDAPSGFRAYSRDAAMRLNVTNEYTYTLETIIQAGRNKIAMKSVPVRTNPELRKSRLFSSMFGYVKRSMVTIVRSFMMYKPLRFFTLIGGIFLLIGLALGIRFLVYFFMGAGTGHIQSLILASTLSMMGFMTVIIGLQADVIAGNRKLLEDIQYHVRKLDYDAENSRPSEEDK</sequence>
<reference evidence="1" key="1">
    <citation type="submission" date="2019-04" db="EMBL/GenBank/DDBJ databases">
        <title>Microbes associate with the intestines of laboratory mice.</title>
        <authorList>
            <person name="Navarre W."/>
            <person name="Wong E."/>
            <person name="Huang K."/>
            <person name="Tropini C."/>
            <person name="Ng K."/>
            <person name="Yu B."/>
        </authorList>
    </citation>
    <scope>NUCLEOTIDE SEQUENCE</scope>
    <source>
        <strain evidence="1">NM72_1-8</strain>
    </source>
</reference>
<name>A0AC61R1V1_9FIRM</name>
<organism evidence="1 2">
    <name type="scientific">Hominisplanchenecus murintestinalis</name>
    <dbReference type="NCBI Taxonomy" id="2941517"/>
    <lineage>
        <taxon>Bacteria</taxon>
        <taxon>Bacillati</taxon>
        <taxon>Bacillota</taxon>
        <taxon>Clostridia</taxon>
        <taxon>Lachnospirales</taxon>
        <taxon>Lachnospiraceae</taxon>
        <taxon>Hominisplanchenecus</taxon>
    </lineage>
</organism>
<keyword evidence="2" id="KW-1185">Reference proteome</keyword>
<protein>
    <submittedName>
        <fullName evidence="1">Glycosyltransferase family 2 protein</fullName>
    </submittedName>
</protein>
<evidence type="ECO:0000313" key="2">
    <source>
        <dbReference type="Proteomes" id="UP000307720"/>
    </source>
</evidence>
<evidence type="ECO:0000313" key="1">
    <source>
        <dbReference type="EMBL" id="TGY00047.1"/>
    </source>
</evidence>
<gene>
    <name evidence="1" type="ORF">E5357_03240</name>
</gene>
<dbReference type="EMBL" id="SRZB01000003">
    <property type="protein sequence ID" value="TGY00047.1"/>
    <property type="molecule type" value="Genomic_DNA"/>
</dbReference>